<gene>
    <name evidence="2" type="ORF">ALT_0857</name>
    <name evidence="4" type="ORF">CNMCM8927_001408</name>
    <name evidence="3" type="ORF">IFM60648_05193</name>
</gene>
<dbReference type="AlphaFoldDB" id="A0AAN5YHX5"/>
<reference evidence="4" key="4">
    <citation type="submission" date="2020-04" db="EMBL/GenBank/DDBJ databases">
        <authorList>
            <person name="Santos R.A.C."/>
            <person name="Steenwyk J.L."/>
            <person name="Rivero-Menendez O."/>
            <person name="Mead M.E."/>
            <person name="Silva L.P."/>
            <person name="Bastos R.W."/>
            <person name="Alastruey-Izquierdo A."/>
            <person name="Goldman G.H."/>
            <person name="Rokas A."/>
        </authorList>
    </citation>
    <scope>NUCLEOTIDE SEQUENCE</scope>
    <source>
        <strain evidence="4">CNM-CM8927</strain>
    </source>
</reference>
<dbReference type="EMBL" id="JAAAPU010000136">
    <property type="protein sequence ID" value="KAF4201564.1"/>
    <property type="molecule type" value="Genomic_DNA"/>
</dbReference>
<evidence type="ECO:0000313" key="2">
    <source>
        <dbReference type="EMBL" id="GAQ03536.1"/>
    </source>
</evidence>
<reference evidence="2 5" key="1">
    <citation type="submission" date="2015-11" db="EMBL/GenBank/DDBJ databases">
        <title>Aspergillus lentulus strain IFM 54703T.</title>
        <authorList>
            <person name="Kusuya Y."/>
            <person name="Sakai K."/>
            <person name="Kamei K."/>
            <person name="Takahashi H."/>
            <person name="Yaguchi T."/>
        </authorList>
    </citation>
    <scope>NUCLEOTIDE SEQUENCE [LARGE SCALE GENOMIC DNA]</scope>
    <source>
        <strain evidence="2 5">IFM 54703</strain>
    </source>
</reference>
<reference evidence="4" key="2">
    <citation type="journal article" date="2020" name="bioRxiv">
        <title>Genomic and phenotypic heterogeneity of clinical isolates of the human pathogens Aspergillus fumigatus, Aspergillus lentulus and Aspergillus fumigatiaffinis.</title>
        <authorList>
            <person name="dos Santos R.A.C."/>
            <person name="Steenwyk J.L."/>
            <person name="Rivero-Menendez O."/>
            <person name="Mead M.E."/>
            <person name="Silva L.P."/>
            <person name="Bastos R.W."/>
            <person name="Alastruey-Izquierdo A."/>
            <person name="Goldman G.H."/>
            <person name="Rokas A."/>
        </authorList>
    </citation>
    <scope>NUCLEOTIDE SEQUENCE</scope>
    <source>
        <strain evidence="4">CNM-CM8927</strain>
    </source>
</reference>
<evidence type="ECO:0000313" key="4">
    <source>
        <dbReference type="EMBL" id="KAF4201564.1"/>
    </source>
</evidence>
<proteinExistence type="predicted"/>
<protein>
    <submittedName>
        <fullName evidence="4">Uncharacterized protein</fullName>
    </submittedName>
</protein>
<dbReference type="Proteomes" id="UP000051487">
    <property type="component" value="Unassembled WGS sequence"/>
</dbReference>
<name>A0AAN5YHX5_ASPLE</name>
<dbReference type="EMBL" id="BCLY01000001">
    <property type="protein sequence ID" value="GAQ03536.1"/>
    <property type="molecule type" value="Genomic_DNA"/>
</dbReference>
<reference evidence="3 6" key="3">
    <citation type="submission" date="2020-01" db="EMBL/GenBank/DDBJ databases">
        <title>Draft genome sequence of Aspergillus lentulus IFM 60648.</title>
        <authorList>
            <person name="Takahashi H."/>
            <person name="Yaguchi T."/>
        </authorList>
    </citation>
    <scope>NUCLEOTIDE SEQUENCE [LARGE SCALE GENOMIC DNA]</scope>
    <source>
        <strain evidence="3 6">IFM 60648</strain>
    </source>
</reference>
<feature type="region of interest" description="Disordered" evidence="1">
    <location>
        <begin position="155"/>
        <end position="190"/>
    </location>
</feature>
<sequence length="354" mass="40307">MPSSPEAPQQSSLFTYHLYPENEHSILISPHQLPIRLRKRRKFLKENPEVATDPNGFFVHKPYISFHRPPRTLRRGSSKQGSPICLIHNSAFWKRWNLQFGEDMIAAIDPRGAVSWNRRSNPDNRIDAGDDLALKGYKVRKWRLWRETGKQYHRDVNARRRQKRKETKAKANKEDAQQEVGYSNGDTDPDAGHLPARADEALALCWIEPLSTRTRCYQWKYAGVDLAWKGTRNLPAELKWSKRCLPWHHLKLTAEVPSASGHCQGEVVLAHYFSSIAKKKYGVLVIYKAEVSSVFGRTPNADVGDNYDYDSSLSKTHEAIVATAVCMVIGEKQKRNVVYAIFKAIRKAGEDGGG</sequence>
<keyword evidence="6" id="KW-1185">Reference proteome</keyword>
<comment type="caution">
    <text evidence="4">The sequence shown here is derived from an EMBL/GenBank/DDBJ whole genome shotgun (WGS) entry which is preliminary data.</text>
</comment>
<dbReference type="Proteomes" id="UP000649114">
    <property type="component" value="Unassembled WGS sequence"/>
</dbReference>
<evidence type="ECO:0000313" key="3">
    <source>
        <dbReference type="EMBL" id="GFF78348.1"/>
    </source>
</evidence>
<evidence type="ECO:0000313" key="7">
    <source>
        <dbReference type="Proteomes" id="UP000649114"/>
    </source>
</evidence>
<dbReference type="EMBL" id="BLKI01000026">
    <property type="protein sequence ID" value="GFF78348.1"/>
    <property type="molecule type" value="Genomic_DNA"/>
</dbReference>
<evidence type="ECO:0000256" key="1">
    <source>
        <dbReference type="SAM" id="MobiDB-lite"/>
    </source>
</evidence>
<organism evidence="4 7">
    <name type="scientific">Aspergillus lentulus</name>
    <dbReference type="NCBI Taxonomy" id="293939"/>
    <lineage>
        <taxon>Eukaryota</taxon>
        <taxon>Fungi</taxon>
        <taxon>Dikarya</taxon>
        <taxon>Ascomycota</taxon>
        <taxon>Pezizomycotina</taxon>
        <taxon>Eurotiomycetes</taxon>
        <taxon>Eurotiomycetidae</taxon>
        <taxon>Eurotiales</taxon>
        <taxon>Aspergillaceae</taxon>
        <taxon>Aspergillus</taxon>
        <taxon>Aspergillus subgen. Fumigati</taxon>
    </lineage>
</organism>
<accession>A0AAN5YHX5</accession>
<evidence type="ECO:0000313" key="5">
    <source>
        <dbReference type="Proteomes" id="UP000051487"/>
    </source>
</evidence>
<dbReference type="Proteomes" id="UP000465220">
    <property type="component" value="Unassembled WGS sequence"/>
</dbReference>
<evidence type="ECO:0000313" key="6">
    <source>
        <dbReference type="Proteomes" id="UP000465220"/>
    </source>
</evidence>